<organism evidence="1 2">
    <name type="scientific">Rhabditophanes sp. KR3021</name>
    <dbReference type="NCBI Taxonomy" id="114890"/>
    <lineage>
        <taxon>Eukaryota</taxon>
        <taxon>Metazoa</taxon>
        <taxon>Ecdysozoa</taxon>
        <taxon>Nematoda</taxon>
        <taxon>Chromadorea</taxon>
        <taxon>Rhabditida</taxon>
        <taxon>Tylenchina</taxon>
        <taxon>Panagrolaimomorpha</taxon>
        <taxon>Strongyloidoidea</taxon>
        <taxon>Alloionematidae</taxon>
        <taxon>Rhabditophanes</taxon>
    </lineage>
</organism>
<name>A0AC35TPC9_9BILA</name>
<dbReference type="Proteomes" id="UP000095286">
    <property type="component" value="Unplaced"/>
</dbReference>
<proteinExistence type="predicted"/>
<accession>A0AC35TPC9</accession>
<dbReference type="WBParaSite" id="RSKR_0000260750.1">
    <property type="protein sequence ID" value="RSKR_0000260750.1"/>
    <property type="gene ID" value="RSKR_0000260750"/>
</dbReference>
<evidence type="ECO:0000313" key="2">
    <source>
        <dbReference type="WBParaSite" id="RSKR_0000260750.1"/>
    </source>
</evidence>
<protein>
    <submittedName>
        <fullName evidence="2">Methyltranfer_dom domain-containing protein</fullName>
    </submittedName>
</protein>
<evidence type="ECO:0000313" key="1">
    <source>
        <dbReference type="Proteomes" id="UP000095286"/>
    </source>
</evidence>
<sequence length="556" mass="63534">MPNEFAEQLQPLFDDELHKTLVTNVDDVCSNIYALSLSYLGNFQINKETIDFATICSQDATDLAKIVVERVKEIFKLSKVLHRLRNSDISSSIPCNRDVIECGVQCLLKSMDKELRSSRVDYLVDKCHSIIIAFNRESNIEEFLSTPQLNKKPIFKKKIPNNNFVSLETIDFATRCSQDATDLAKIVVERVKEIFKLSKVLHRLRNSDISSSIPCNRDVIECGVQCLLKSMDKELRSSRVDYLMDKCHPIIIAFNKESNIEEFLSTPQLNKKPIFKKKIPNNNFVSLVLLEIAYSAIHILKKYSAIKGTFNDNRIFAFGNDEQPIHILSEKLKLKETPISRLLKNIYALSLSYLGNFQINKETIDFATICSQDATDLSKIVVERVKKFSNCQKYCIVSGIPHISSSIPCNRDVIECGVQCLLKSMDKELRSSRVDYLVDKCHSIIIAFNRESNIEEFLSTPQLNKKPIFKKKIPNNNFVSLVLLEIAYSAIHILKKYSAIKGTFNDNRIFAFGNDEQPIHILSEKLKLKETPISRLLKLIVVAERAFTIINSDYKI</sequence>
<reference evidence="2" key="1">
    <citation type="submission" date="2016-11" db="UniProtKB">
        <authorList>
            <consortium name="WormBaseParasite"/>
        </authorList>
    </citation>
    <scope>IDENTIFICATION</scope>
    <source>
        <strain evidence="2">KR3021</strain>
    </source>
</reference>